<protein>
    <submittedName>
        <fullName evidence="2">Uncharacterized protein LOC115218289</fullName>
    </submittedName>
</protein>
<keyword evidence="1" id="KW-1185">Reference proteome</keyword>
<dbReference type="PANTHER" id="PTHR46060">
    <property type="entry name" value="MARINER MOS1 TRANSPOSASE-LIKE PROTEIN"/>
    <property type="match status" value="1"/>
</dbReference>
<evidence type="ECO:0000313" key="1">
    <source>
        <dbReference type="Proteomes" id="UP000515154"/>
    </source>
</evidence>
<accession>A0A6P7T0F4</accession>
<name>A0A6P7T0F4_9MOLL</name>
<reference evidence="2" key="1">
    <citation type="submission" date="2025-08" db="UniProtKB">
        <authorList>
            <consortium name="RefSeq"/>
        </authorList>
    </citation>
    <scope>IDENTIFICATION</scope>
</reference>
<sequence>MVLRFRNGHLSLQPHSGRPSTSRTNENIMQVHELILEDRHRKIDELADMIDVSCSSYQRILSEELRMIRVATKFMPRLIMEDEKQPSSFNTELLKTVAEENLKQTARELAKQFKSHFDLITHS</sequence>
<dbReference type="AlphaFoldDB" id="A0A6P7T0F4"/>
<dbReference type="KEGG" id="osn:115218289"/>
<evidence type="ECO:0000313" key="2">
    <source>
        <dbReference type="RefSeq" id="XP_029643900.1"/>
    </source>
</evidence>
<proteinExistence type="predicted"/>
<dbReference type="InterPro" id="IPR052709">
    <property type="entry name" value="Transposase-MT_Hybrid"/>
</dbReference>
<dbReference type="RefSeq" id="XP_029643900.1">
    <property type="nucleotide sequence ID" value="XM_029788040.1"/>
</dbReference>
<organism evidence="1 2">
    <name type="scientific">Octopus sinensis</name>
    <name type="common">East Asian common octopus</name>
    <dbReference type="NCBI Taxonomy" id="2607531"/>
    <lineage>
        <taxon>Eukaryota</taxon>
        <taxon>Metazoa</taxon>
        <taxon>Spiralia</taxon>
        <taxon>Lophotrochozoa</taxon>
        <taxon>Mollusca</taxon>
        <taxon>Cephalopoda</taxon>
        <taxon>Coleoidea</taxon>
        <taxon>Octopodiformes</taxon>
        <taxon>Octopoda</taxon>
        <taxon>Incirrata</taxon>
        <taxon>Octopodidae</taxon>
        <taxon>Octopus</taxon>
    </lineage>
</organism>
<dbReference type="Proteomes" id="UP000515154">
    <property type="component" value="Linkage group LG13"/>
</dbReference>
<gene>
    <name evidence="2" type="primary">LOC115218289</name>
</gene>
<dbReference type="PANTHER" id="PTHR46060:SF1">
    <property type="entry name" value="MARINER MOS1 TRANSPOSASE-LIKE PROTEIN"/>
    <property type="match status" value="1"/>
</dbReference>